<evidence type="ECO:0000256" key="3">
    <source>
        <dbReference type="ARBA" id="ARBA00022801"/>
    </source>
</evidence>
<dbReference type="RefSeq" id="WP_142903257.1">
    <property type="nucleotide sequence ID" value="NZ_ML660089.1"/>
</dbReference>
<comment type="catalytic activity">
    <reaction evidence="4 5">
        <text>[protein]-L-glutamate 5-O-methyl ester + H2O = L-glutamyl-[protein] + methanol + H(+)</text>
        <dbReference type="Rhea" id="RHEA:23236"/>
        <dbReference type="Rhea" id="RHEA-COMP:10208"/>
        <dbReference type="Rhea" id="RHEA-COMP:10311"/>
        <dbReference type="ChEBI" id="CHEBI:15377"/>
        <dbReference type="ChEBI" id="CHEBI:15378"/>
        <dbReference type="ChEBI" id="CHEBI:17790"/>
        <dbReference type="ChEBI" id="CHEBI:29973"/>
        <dbReference type="ChEBI" id="CHEBI:82795"/>
        <dbReference type="EC" id="3.1.1.61"/>
    </reaction>
</comment>
<feature type="active site" evidence="5 6">
    <location>
        <position position="195"/>
    </location>
</feature>
<evidence type="ECO:0000256" key="5">
    <source>
        <dbReference type="HAMAP-Rule" id="MF_00099"/>
    </source>
</evidence>
<dbReference type="InterPro" id="IPR001789">
    <property type="entry name" value="Sig_transdc_resp-reg_receiver"/>
</dbReference>
<reference evidence="10 11" key="1">
    <citation type="submission" date="2019-06" db="EMBL/GenBank/DDBJ databases">
        <title>Whole genome sequence for Cellvibrionaceae sp. R142.</title>
        <authorList>
            <person name="Wang G."/>
        </authorList>
    </citation>
    <scope>NUCLEOTIDE SEQUENCE [LARGE SCALE GENOMIC DNA]</scope>
    <source>
        <strain evidence="10 11">R142</strain>
    </source>
</reference>
<evidence type="ECO:0000256" key="7">
    <source>
        <dbReference type="PROSITE-ProRule" id="PRU00169"/>
    </source>
</evidence>
<evidence type="ECO:0000313" key="11">
    <source>
        <dbReference type="Proteomes" id="UP000319732"/>
    </source>
</evidence>
<dbReference type="InterPro" id="IPR011006">
    <property type="entry name" value="CheY-like_superfamily"/>
</dbReference>
<dbReference type="EC" id="3.1.1.61" evidence="5"/>
<keyword evidence="2 5" id="KW-0145">Chemotaxis</keyword>
<name>A0A545U3W9_9GAMM</name>
<dbReference type="Gene3D" id="3.40.50.2300">
    <property type="match status" value="1"/>
</dbReference>
<dbReference type="GO" id="GO:0005737">
    <property type="term" value="C:cytoplasm"/>
    <property type="evidence" value="ECO:0007669"/>
    <property type="project" value="UniProtKB-SubCell"/>
</dbReference>
<dbReference type="AlphaFoldDB" id="A0A545U3W9"/>
<evidence type="ECO:0000259" key="9">
    <source>
        <dbReference type="PROSITE" id="PS50122"/>
    </source>
</evidence>
<feature type="domain" description="Response regulatory" evidence="8">
    <location>
        <begin position="7"/>
        <end position="124"/>
    </location>
</feature>
<keyword evidence="1 5" id="KW-0963">Cytoplasm</keyword>
<comment type="domain">
    <text evidence="5">Contains a C-terminal catalytic domain, and an N-terminal region which modulates catalytic activity.</text>
</comment>
<keyword evidence="11" id="KW-1185">Reference proteome</keyword>
<feature type="active site" evidence="5 6">
    <location>
        <position position="169"/>
    </location>
</feature>
<dbReference type="CDD" id="cd16432">
    <property type="entry name" value="CheB_Rec"/>
    <property type="match status" value="1"/>
</dbReference>
<dbReference type="InterPro" id="IPR008248">
    <property type="entry name" value="CheB-like"/>
</dbReference>
<comment type="catalytic activity">
    <reaction evidence="5">
        <text>L-glutaminyl-[protein] + H2O = L-glutamyl-[protein] + NH4(+)</text>
        <dbReference type="Rhea" id="RHEA:16441"/>
        <dbReference type="Rhea" id="RHEA-COMP:10207"/>
        <dbReference type="Rhea" id="RHEA-COMP:10208"/>
        <dbReference type="ChEBI" id="CHEBI:15377"/>
        <dbReference type="ChEBI" id="CHEBI:28938"/>
        <dbReference type="ChEBI" id="CHEBI:29973"/>
        <dbReference type="ChEBI" id="CHEBI:30011"/>
        <dbReference type="EC" id="3.5.1.44"/>
    </reaction>
</comment>
<dbReference type="EC" id="3.5.1.44" evidence="5"/>
<dbReference type="GO" id="GO:0000156">
    <property type="term" value="F:phosphorelay response regulator activity"/>
    <property type="evidence" value="ECO:0007669"/>
    <property type="project" value="InterPro"/>
</dbReference>
<evidence type="ECO:0000256" key="1">
    <source>
        <dbReference type="ARBA" id="ARBA00022490"/>
    </source>
</evidence>
<dbReference type="NCBIfam" id="NF009206">
    <property type="entry name" value="PRK12555.1"/>
    <property type="match status" value="1"/>
</dbReference>
<comment type="subcellular location">
    <subcellularLocation>
        <location evidence="5">Cytoplasm</location>
    </subcellularLocation>
</comment>
<dbReference type="SMART" id="SM00448">
    <property type="entry name" value="REC"/>
    <property type="match status" value="1"/>
</dbReference>
<sequence>MGDKTIKVLVVDDSALIRKILVEVLAGDPRIKVVGEAQDPYEARALIKKLSPDVLTLDIEMPKMNGIAFLKNLMRLRPMPVVMISTLTQAGAPATLEALELGAVDFLPKPQGGEQGLAEYRETIINKVLLAARANVRYRDPAQRAPARAPVLERGAALRPNFLCAIGASTGGTEAIKDVLMTLPAQCPPIVMAQHIPEAFSGSFSRRLDANCAMAVFEAEHDQPILAGCAYLAPGHSHLQVVKKGTGYVCKLDQGDLVNRHRPSVEVLYRSVIQAAGKNALGVLLTGMGNDGAQGLLDMREAGCTTIAQDQATCVVWGMPRAAVELGAAEEILPLDRVGPRIMQLSTQTARRARG</sequence>
<dbReference type="CDD" id="cd17541">
    <property type="entry name" value="REC_CheB-like"/>
    <property type="match status" value="1"/>
</dbReference>
<accession>A0A545U3W9</accession>
<dbReference type="GO" id="GO:0006935">
    <property type="term" value="P:chemotaxis"/>
    <property type="evidence" value="ECO:0007669"/>
    <property type="project" value="UniProtKB-UniRule"/>
</dbReference>
<dbReference type="NCBIfam" id="NF001965">
    <property type="entry name" value="PRK00742.1"/>
    <property type="match status" value="1"/>
</dbReference>
<organism evidence="10 11">
    <name type="scientific">Exilibacterium tricleocarpae</name>
    <dbReference type="NCBI Taxonomy" id="2591008"/>
    <lineage>
        <taxon>Bacteria</taxon>
        <taxon>Pseudomonadati</taxon>
        <taxon>Pseudomonadota</taxon>
        <taxon>Gammaproteobacteria</taxon>
        <taxon>Cellvibrionales</taxon>
        <taxon>Cellvibrionaceae</taxon>
        <taxon>Exilibacterium</taxon>
    </lineage>
</organism>
<dbReference type="InterPro" id="IPR000673">
    <property type="entry name" value="Sig_transdc_resp-reg_Me-estase"/>
</dbReference>
<dbReference type="GO" id="GO:0008984">
    <property type="term" value="F:protein-glutamate methylesterase activity"/>
    <property type="evidence" value="ECO:0007669"/>
    <property type="project" value="UniProtKB-UniRule"/>
</dbReference>
<dbReference type="Proteomes" id="UP000319732">
    <property type="component" value="Unassembled WGS sequence"/>
</dbReference>
<gene>
    <name evidence="5" type="primary">cheB</name>
    <name evidence="10" type="ORF">FKG94_05815</name>
</gene>
<evidence type="ECO:0000259" key="8">
    <source>
        <dbReference type="PROSITE" id="PS50110"/>
    </source>
</evidence>
<dbReference type="EMBL" id="VHSG01000006">
    <property type="protein sequence ID" value="TQV84177.1"/>
    <property type="molecule type" value="Genomic_DNA"/>
</dbReference>
<dbReference type="PROSITE" id="PS50110">
    <property type="entry name" value="RESPONSE_REGULATORY"/>
    <property type="match status" value="1"/>
</dbReference>
<protein>
    <recommendedName>
        <fullName evidence="5">Protein-glutamate methylesterase/protein-glutamine glutaminase</fullName>
        <ecNumber evidence="5">3.1.1.61</ecNumber>
        <ecNumber evidence="5">3.5.1.44</ecNumber>
    </recommendedName>
</protein>
<dbReference type="HAMAP" id="MF_00099">
    <property type="entry name" value="CheB_chemtxs"/>
    <property type="match status" value="1"/>
</dbReference>
<keyword evidence="3 5" id="KW-0378">Hydrolase</keyword>
<keyword evidence="5 7" id="KW-0597">Phosphoprotein</keyword>
<dbReference type="Pfam" id="PF00072">
    <property type="entry name" value="Response_reg"/>
    <property type="match status" value="1"/>
</dbReference>
<evidence type="ECO:0000313" key="10">
    <source>
        <dbReference type="EMBL" id="TQV84177.1"/>
    </source>
</evidence>
<dbReference type="GO" id="GO:0050568">
    <property type="term" value="F:protein-glutamine glutaminase activity"/>
    <property type="evidence" value="ECO:0007669"/>
    <property type="project" value="UniProtKB-UniRule"/>
</dbReference>
<feature type="modified residue" description="4-aspartylphosphate" evidence="5 7">
    <location>
        <position position="58"/>
    </location>
</feature>
<dbReference type="Gene3D" id="3.40.50.180">
    <property type="entry name" value="Methylesterase CheB, C-terminal domain"/>
    <property type="match status" value="1"/>
</dbReference>
<dbReference type="PANTHER" id="PTHR42872:SF6">
    <property type="entry name" value="PROTEIN-GLUTAMATE METHYLESTERASE_PROTEIN-GLUTAMINE GLUTAMINASE"/>
    <property type="match status" value="1"/>
</dbReference>
<dbReference type="SUPFAM" id="SSF52738">
    <property type="entry name" value="Methylesterase CheB, C-terminal domain"/>
    <property type="match status" value="1"/>
</dbReference>
<dbReference type="OrthoDB" id="9793421at2"/>
<evidence type="ECO:0000256" key="4">
    <source>
        <dbReference type="ARBA" id="ARBA00048267"/>
    </source>
</evidence>
<feature type="domain" description="CheB-type methylesterase" evidence="9">
    <location>
        <begin position="157"/>
        <end position="349"/>
    </location>
</feature>
<comment type="caution">
    <text evidence="10">The sequence shown here is derived from an EMBL/GenBank/DDBJ whole genome shotgun (WGS) entry which is preliminary data.</text>
</comment>
<comment type="PTM">
    <text evidence="5">Phosphorylated by CheA. Phosphorylation of the N-terminal regulatory domain activates the methylesterase activity.</text>
</comment>
<proteinExistence type="inferred from homology"/>
<comment type="similarity">
    <text evidence="5">Belongs to the CheB family.</text>
</comment>
<dbReference type="SUPFAM" id="SSF52172">
    <property type="entry name" value="CheY-like"/>
    <property type="match status" value="1"/>
</dbReference>
<comment type="function">
    <text evidence="5">Involved in chemotaxis. Part of a chemotaxis signal transduction system that modulates chemotaxis in response to various stimuli. Catalyzes the demethylation of specific methylglutamate residues introduced into the chemoreceptors (methyl-accepting chemotaxis proteins or MCP) by CheR. Also mediates the irreversible deamidation of specific glutamine residues to glutamic acid.</text>
</comment>
<feature type="active site" evidence="5 6">
    <location>
        <position position="291"/>
    </location>
</feature>
<evidence type="ECO:0000256" key="2">
    <source>
        <dbReference type="ARBA" id="ARBA00022500"/>
    </source>
</evidence>
<dbReference type="PANTHER" id="PTHR42872">
    <property type="entry name" value="PROTEIN-GLUTAMATE METHYLESTERASE/PROTEIN-GLUTAMINE GLUTAMINASE"/>
    <property type="match status" value="1"/>
</dbReference>
<dbReference type="PIRSF" id="PIRSF000876">
    <property type="entry name" value="RR_chemtxs_CheB"/>
    <property type="match status" value="1"/>
</dbReference>
<evidence type="ECO:0000256" key="6">
    <source>
        <dbReference type="PROSITE-ProRule" id="PRU00050"/>
    </source>
</evidence>
<dbReference type="Pfam" id="PF01339">
    <property type="entry name" value="CheB_methylest"/>
    <property type="match status" value="1"/>
</dbReference>
<dbReference type="InterPro" id="IPR035909">
    <property type="entry name" value="CheB_C"/>
</dbReference>
<dbReference type="PROSITE" id="PS50122">
    <property type="entry name" value="CHEB"/>
    <property type="match status" value="1"/>
</dbReference>